<name>A0ABR2YJJ0_9CHLO</name>
<dbReference type="PANTHER" id="PTHR11601:SF34">
    <property type="entry name" value="CYSTEINE DESULFURASE"/>
    <property type="match status" value="1"/>
</dbReference>
<keyword evidence="8" id="KW-0411">Iron-sulfur</keyword>
<dbReference type="InterPro" id="IPR010240">
    <property type="entry name" value="Cys_deSase_IscS"/>
</dbReference>
<keyword evidence="5" id="KW-0479">Metal-binding</keyword>
<dbReference type="NCBIfam" id="TIGR02006">
    <property type="entry name" value="IscS"/>
    <property type="match status" value="1"/>
</dbReference>
<comment type="cofactor">
    <cofactor evidence="1 9">
        <name>pyridoxal 5'-phosphate</name>
        <dbReference type="ChEBI" id="CHEBI:597326"/>
    </cofactor>
</comment>
<dbReference type="EC" id="2.8.1.7" evidence="3"/>
<evidence type="ECO:0000256" key="4">
    <source>
        <dbReference type="ARBA" id="ARBA00022679"/>
    </source>
</evidence>
<keyword evidence="4" id="KW-0808">Transferase</keyword>
<evidence type="ECO:0000259" key="11">
    <source>
        <dbReference type="Pfam" id="PF00266"/>
    </source>
</evidence>
<protein>
    <recommendedName>
        <fullName evidence="3">cysteine desulfurase</fullName>
        <ecNumber evidence="3">2.8.1.7</ecNumber>
    </recommendedName>
</protein>
<dbReference type="PROSITE" id="PS00595">
    <property type="entry name" value="AA_TRANSFER_CLASS_5"/>
    <property type="match status" value="1"/>
</dbReference>
<reference evidence="12 13" key="1">
    <citation type="journal article" date="2024" name="Nat. Commun.">
        <title>Phylogenomics reveals the evolutionary origins of lichenization in chlorophyte algae.</title>
        <authorList>
            <person name="Puginier C."/>
            <person name="Libourel C."/>
            <person name="Otte J."/>
            <person name="Skaloud P."/>
            <person name="Haon M."/>
            <person name="Grisel S."/>
            <person name="Petersen M."/>
            <person name="Berrin J.G."/>
            <person name="Delaux P.M."/>
            <person name="Dal Grande F."/>
            <person name="Keller J."/>
        </authorList>
    </citation>
    <scope>NUCLEOTIDE SEQUENCE [LARGE SCALE GENOMIC DNA]</scope>
    <source>
        <strain evidence="12 13">SAG 216-7</strain>
    </source>
</reference>
<evidence type="ECO:0000256" key="6">
    <source>
        <dbReference type="ARBA" id="ARBA00022898"/>
    </source>
</evidence>
<sequence>MALPRLLREGFKNLGKYVQEPGYDVRPSLLPSCTALVRGYAAEPAPIEHDMEPPPSTGGSSGDPADSHIEMKGIHLRGAPMYLDMQATTPLDPRVLDATLPFLTEQYGNPHSRTHMYGWESEDAMEVARKQVASLVGADPKEIIFTSGATESNNLAIKGIANFYRDKKKHIITTQTEHKCVLDSCRYMQQRGWDVTYLPVSKDGLIDMDQLKDAIREDTAIVSVMYVNNEIGVVQPMAEIGKLCRERKVFFHTDAAQAVGKIPVDVNADNIDLMSISGHKIYGPKGIGALYVRRRPRVRLEAQMSGGGQERGVRSGTVPAPLVVGFGAAAALAQKEMAYDTAHIRRLAHRLYEGVTSQLDGVVLNGPGDLDGQQRYIGNLNLSFAYVEGESLLMGLKDLAVSSGSACTSASLEPSYVLRALGVEEDMAHTSIRFGLGRFTTEAEVDRAVALTVAHVEKLREMSPLWEMVQEGIDIKSIQWSQH</sequence>
<dbReference type="Pfam" id="PF00266">
    <property type="entry name" value="Aminotran_5"/>
    <property type="match status" value="1"/>
</dbReference>
<feature type="domain" description="Aminotransferase class V" evidence="11">
    <location>
        <begin position="81"/>
        <end position="447"/>
    </location>
</feature>
<dbReference type="Gene3D" id="3.90.1150.10">
    <property type="entry name" value="Aspartate Aminotransferase, domain 1"/>
    <property type="match status" value="1"/>
</dbReference>
<evidence type="ECO:0000256" key="1">
    <source>
        <dbReference type="ARBA" id="ARBA00001933"/>
    </source>
</evidence>
<evidence type="ECO:0000313" key="12">
    <source>
        <dbReference type="EMBL" id="KAK9906625.1"/>
    </source>
</evidence>
<evidence type="ECO:0000256" key="2">
    <source>
        <dbReference type="ARBA" id="ARBA00006490"/>
    </source>
</evidence>
<gene>
    <name evidence="12" type="ORF">WJX75_005188</name>
</gene>
<comment type="similarity">
    <text evidence="2">Belongs to the class-V pyridoxal-phosphate-dependent aminotransferase family. NifS/IscS subfamily.</text>
</comment>
<dbReference type="InterPro" id="IPR015422">
    <property type="entry name" value="PyrdxlP-dep_Trfase_small"/>
</dbReference>
<dbReference type="NCBIfam" id="NF010611">
    <property type="entry name" value="PRK14012.1"/>
    <property type="match status" value="1"/>
</dbReference>
<dbReference type="InterPro" id="IPR015421">
    <property type="entry name" value="PyrdxlP-dep_Trfase_major"/>
</dbReference>
<evidence type="ECO:0000256" key="10">
    <source>
        <dbReference type="SAM" id="MobiDB-lite"/>
    </source>
</evidence>
<evidence type="ECO:0000256" key="8">
    <source>
        <dbReference type="ARBA" id="ARBA00023014"/>
    </source>
</evidence>
<keyword evidence="7" id="KW-0408">Iron</keyword>
<keyword evidence="13" id="KW-1185">Reference proteome</keyword>
<dbReference type="InterPro" id="IPR000192">
    <property type="entry name" value="Aminotrans_V_dom"/>
</dbReference>
<evidence type="ECO:0000256" key="5">
    <source>
        <dbReference type="ARBA" id="ARBA00022723"/>
    </source>
</evidence>
<accession>A0ABR2YJJ0</accession>
<evidence type="ECO:0000256" key="9">
    <source>
        <dbReference type="RuleBase" id="RU004504"/>
    </source>
</evidence>
<organism evidence="12 13">
    <name type="scientific">Coccomyxa subellipsoidea</name>
    <dbReference type="NCBI Taxonomy" id="248742"/>
    <lineage>
        <taxon>Eukaryota</taxon>
        <taxon>Viridiplantae</taxon>
        <taxon>Chlorophyta</taxon>
        <taxon>core chlorophytes</taxon>
        <taxon>Trebouxiophyceae</taxon>
        <taxon>Trebouxiophyceae incertae sedis</taxon>
        <taxon>Coccomyxaceae</taxon>
        <taxon>Coccomyxa</taxon>
    </lineage>
</organism>
<evidence type="ECO:0000313" key="13">
    <source>
        <dbReference type="Proteomes" id="UP001491310"/>
    </source>
</evidence>
<dbReference type="Proteomes" id="UP001491310">
    <property type="component" value="Unassembled WGS sequence"/>
</dbReference>
<proteinExistence type="inferred from homology"/>
<evidence type="ECO:0000256" key="3">
    <source>
        <dbReference type="ARBA" id="ARBA00012239"/>
    </source>
</evidence>
<dbReference type="Gene3D" id="3.40.640.10">
    <property type="entry name" value="Type I PLP-dependent aspartate aminotransferase-like (Major domain)"/>
    <property type="match status" value="1"/>
</dbReference>
<dbReference type="SUPFAM" id="SSF53383">
    <property type="entry name" value="PLP-dependent transferases"/>
    <property type="match status" value="1"/>
</dbReference>
<dbReference type="InterPro" id="IPR020578">
    <property type="entry name" value="Aminotrans_V_PyrdxlP_BS"/>
</dbReference>
<dbReference type="HAMAP" id="MF_00331">
    <property type="entry name" value="Cys_desulf_IscS"/>
    <property type="match status" value="1"/>
</dbReference>
<dbReference type="PANTHER" id="PTHR11601">
    <property type="entry name" value="CYSTEINE DESULFURYLASE FAMILY MEMBER"/>
    <property type="match status" value="1"/>
</dbReference>
<keyword evidence="6" id="KW-0663">Pyridoxal phosphate</keyword>
<feature type="region of interest" description="Disordered" evidence="10">
    <location>
        <begin position="45"/>
        <end position="68"/>
    </location>
</feature>
<dbReference type="InterPro" id="IPR015424">
    <property type="entry name" value="PyrdxlP-dep_Trfase"/>
</dbReference>
<comment type="caution">
    <text evidence="12">The sequence shown here is derived from an EMBL/GenBank/DDBJ whole genome shotgun (WGS) entry which is preliminary data.</text>
</comment>
<evidence type="ECO:0000256" key="7">
    <source>
        <dbReference type="ARBA" id="ARBA00023004"/>
    </source>
</evidence>
<dbReference type="EMBL" id="JALJOT010000010">
    <property type="protein sequence ID" value="KAK9906625.1"/>
    <property type="molecule type" value="Genomic_DNA"/>
</dbReference>